<dbReference type="InterPro" id="IPR016181">
    <property type="entry name" value="Acyl_CoA_acyltransferase"/>
</dbReference>
<name>A0A9X1Z015_9PSED</name>
<dbReference type="RefSeq" id="WP_268265883.1">
    <property type="nucleotide sequence ID" value="NZ_JALQCW010000045.1"/>
</dbReference>
<dbReference type="Gene3D" id="3.40.630.30">
    <property type="match status" value="1"/>
</dbReference>
<reference evidence="2 3" key="1">
    <citation type="journal article" date="2022" name="Int. J. Syst. Evol. Microbiol.">
        <title>Pseudomonas aegrilactucae sp. nov. and Pseudomonas morbosilactucae sp. nov., pathogens causing bacterial rot of lettuce in Japan.</title>
        <authorList>
            <person name="Sawada H."/>
            <person name="Fujikawa T."/>
            <person name="Satou M."/>
        </authorList>
    </citation>
    <scope>NUCLEOTIDE SEQUENCE [LARGE SCALE GENOMIC DNA]</scope>
    <source>
        <strain evidence="2 3">MAFF 302030</strain>
    </source>
</reference>
<dbReference type="GO" id="GO:0016747">
    <property type="term" value="F:acyltransferase activity, transferring groups other than amino-acyl groups"/>
    <property type="evidence" value="ECO:0007669"/>
    <property type="project" value="InterPro"/>
</dbReference>
<dbReference type="EMBL" id="JALQCW010000045">
    <property type="protein sequence ID" value="MCK9799585.1"/>
    <property type="molecule type" value="Genomic_DNA"/>
</dbReference>
<dbReference type="SUPFAM" id="SSF55729">
    <property type="entry name" value="Acyl-CoA N-acyltransferases (Nat)"/>
    <property type="match status" value="1"/>
</dbReference>
<accession>A0A9X1Z015</accession>
<evidence type="ECO:0000313" key="3">
    <source>
        <dbReference type="Proteomes" id="UP001155059"/>
    </source>
</evidence>
<organism evidence="2 3">
    <name type="scientific">Pseudomonas morbosilactucae</name>
    <dbReference type="NCBI Taxonomy" id="2938197"/>
    <lineage>
        <taxon>Bacteria</taxon>
        <taxon>Pseudomonadati</taxon>
        <taxon>Pseudomonadota</taxon>
        <taxon>Gammaproteobacteria</taxon>
        <taxon>Pseudomonadales</taxon>
        <taxon>Pseudomonadaceae</taxon>
        <taxon>Pseudomonas</taxon>
    </lineage>
</organism>
<dbReference type="AlphaFoldDB" id="A0A9X1Z015"/>
<dbReference type="PROSITE" id="PS51186">
    <property type="entry name" value="GNAT"/>
    <property type="match status" value="1"/>
</dbReference>
<protein>
    <submittedName>
        <fullName evidence="2">GNAT family N-acetyltransferase</fullName>
    </submittedName>
</protein>
<proteinExistence type="predicted"/>
<dbReference type="CDD" id="cd04301">
    <property type="entry name" value="NAT_SF"/>
    <property type="match status" value="1"/>
</dbReference>
<reference evidence="2 3" key="2">
    <citation type="journal article" date="2023" name="Plant Pathol.">
        <title>Dismantling and reorganizing Pseudomonas marginalis sensu#lato.</title>
        <authorList>
            <person name="Sawada H."/>
            <person name="Fujikawa T."/>
            <person name="Satou M."/>
        </authorList>
    </citation>
    <scope>NUCLEOTIDE SEQUENCE [LARGE SCALE GENOMIC DNA]</scope>
    <source>
        <strain evidence="2 3">MAFF 302030</strain>
    </source>
</reference>
<gene>
    <name evidence="2" type="ORF">M1B34_18200</name>
</gene>
<comment type="caution">
    <text evidence="2">The sequence shown here is derived from an EMBL/GenBank/DDBJ whole genome shotgun (WGS) entry which is preliminary data.</text>
</comment>
<dbReference type="InterPro" id="IPR000182">
    <property type="entry name" value="GNAT_dom"/>
</dbReference>
<dbReference type="InterPro" id="IPR038740">
    <property type="entry name" value="BioF2-like_GNAT_dom"/>
</dbReference>
<dbReference type="Pfam" id="PF13480">
    <property type="entry name" value="Acetyltransf_6"/>
    <property type="match status" value="1"/>
</dbReference>
<dbReference type="Proteomes" id="UP001155059">
    <property type="component" value="Unassembled WGS sequence"/>
</dbReference>
<evidence type="ECO:0000313" key="2">
    <source>
        <dbReference type="EMBL" id="MCK9799585.1"/>
    </source>
</evidence>
<evidence type="ECO:0000259" key="1">
    <source>
        <dbReference type="PROSITE" id="PS51186"/>
    </source>
</evidence>
<sequence length="267" mass="28206">MERPSALQIEAAESQYLRARVAGLAALPGNPYQAVLSGADDALAFAVAASGSPMLNRVCGDSTADPQGLARQLQAFERYNPALAVVGRSRQMPATLNLAGLTLAKLRGWTHLQLACSLEAVHQAPPDVEIQPVTAATLAAFAALHAEGFHRDPAVRAVNEASFSGLLEDPRARLSLLYAEGRPVAGAALFCASNGVAYLGTAFTRRAARGQGFHQALIGHRLAQARERGCLWAAATALPTSKSRRNLERCGLHLSHVQALYGRVAEA</sequence>
<feature type="domain" description="N-acetyltransferase" evidence="1">
    <location>
        <begin position="128"/>
        <end position="267"/>
    </location>
</feature>